<dbReference type="InterPro" id="IPR036249">
    <property type="entry name" value="Thioredoxin-like_sf"/>
</dbReference>
<dbReference type="Proteomes" id="UP001377567">
    <property type="component" value="Unassembled WGS sequence"/>
</dbReference>
<dbReference type="GO" id="GO:0005634">
    <property type="term" value="C:nucleus"/>
    <property type="evidence" value="ECO:0007669"/>
    <property type="project" value="TreeGrafter"/>
</dbReference>
<keyword evidence="3" id="KW-1185">Reference proteome</keyword>
<sequence>MTAILYTHNEFIRTIVAECLINYFKLDVKIVEITKDVDNFLTEFPLRTVPSMIMANGQKFHEQVAVNNILVHESHNKAEIAKLLGPTNDYVLQSDILLICSFSTSDLLGQLATYGLKDMKGVPVSAERAQNAEKALEVMYRLFEERLSKHKFLVSDEITLADLTAAASFFFGFITMFGPEWRAKHPLITEWFHAITKCEYMQYRFKDFKFIDTPTRISGTPLPWDPKH</sequence>
<dbReference type="Gene3D" id="3.40.30.10">
    <property type="entry name" value="Glutaredoxin"/>
    <property type="match status" value="1"/>
</dbReference>
<dbReference type="Pfam" id="PF00043">
    <property type="entry name" value="GST_C"/>
    <property type="match status" value="1"/>
</dbReference>
<feature type="domain" description="GST C-terminal" evidence="1">
    <location>
        <begin position="89"/>
        <end position="215"/>
    </location>
</feature>
<dbReference type="PROSITE" id="PS50405">
    <property type="entry name" value="GST_CTER"/>
    <property type="match status" value="1"/>
</dbReference>
<dbReference type="InterPro" id="IPR004046">
    <property type="entry name" value="GST_C"/>
</dbReference>
<gene>
    <name evidence="2" type="ORF">DAKH74_045270</name>
</gene>
<evidence type="ECO:0000313" key="2">
    <source>
        <dbReference type="EMBL" id="GMM57911.1"/>
    </source>
</evidence>
<reference evidence="2 3" key="1">
    <citation type="journal article" date="2023" name="Elife">
        <title>Identification of key yeast species and microbe-microbe interactions impacting larval growth of Drosophila in the wild.</title>
        <authorList>
            <person name="Mure A."/>
            <person name="Sugiura Y."/>
            <person name="Maeda R."/>
            <person name="Honda K."/>
            <person name="Sakurai N."/>
            <person name="Takahashi Y."/>
            <person name="Watada M."/>
            <person name="Katoh T."/>
            <person name="Gotoh A."/>
            <person name="Gotoh Y."/>
            <person name="Taniguchi I."/>
            <person name="Nakamura K."/>
            <person name="Hayashi T."/>
            <person name="Katayama T."/>
            <person name="Uemura T."/>
            <person name="Hattori Y."/>
        </authorList>
    </citation>
    <scope>NUCLEOTIDE SEQUENCE [LARGE SCALE GENOMIC DNA]</scope>
    <source>
        <strain evidence="2 3">KH-74</strain>
    </source>
</reference>
<proteinExistence type="predicted"/>
<dbReference type="InterPro" id="IPR036282">
    <property type="entry name" value="Glutathione-S-Trfase_C_sf"/>
</dbReference>
<evidence type="ECO:0000259" key="1">
    <source>
        <dbReference type="PROSITE" id="PS50405"/>
    </source>
</evidence>
<dbReference type="SUPFAM" id="SSF52833">
    <property type="entry name" value="Thioredoxin-like"/>
    <property type="match status" value="1"/>
</dbReference>
<dbReference type="InterPro" id="IPR050802">
    <property type="entry name" value="EF-GSTs"/>
</dbReference>
<comment type="caution">
    <text evidence="2">The sequence shown here is derived from an EMBL/GenBank/DDBJ whole genome shotgun (WGS) entry which is preliminary data.</text>
</comment>
<organism evidence="2 3">
    <name type="scientific">Maudiozyma humilis</name>
    <name type="common">Sour dough yeast</name>
    <name type="synonym">Kazachstania humilis</name>
    <dbReference type="NCBI Taxonomy" id="51915"/>
    <lineage>
        <taxon>Eukaryota</taxon>
        <taxon>Fungi</taxon>
        <taxon>Dikarya</taxon>
        <taxon>Ascomycota</taxon>
        <taxon>Saccharomycotina</taxon>
        <taxon>Saccharomycetes</taxon>
        <taxon>Saccharomycetales</taxon>
        <taxon>Saccharomycetaceae</taxon>
        <taxon>Maudiozyma</taxon>
    </lineage>
</organism>
<dbReference type="GO" id="GO:0006414">
    <property type="term" value="P:translational elongation"/>
    <property type="evidence" value="ECO:0007669"/>
    <property type="project" value="TreeGrafter"/>
</dbReference>
<dbReference type="GO" id="GO:0005737">
    <property type="term" value="C:cytoplasm"/>
    <property type="evidence" value="ECO:0007669"/>
    <property type="project" value="TreeGrafter"/>
</dbReference>
<dbReference type="AlphaFoldDB" id="A0AAV5S4D5"/>
<dbReference type="EMBL" id="BTGD01000016">
    <property type="protein sequence ID" value="GMM57911.1"/>
    <property type="molecule type" value="Genomic_DNA"/>
</dbReference>
<protein>
    <recommendedName>
        <fullName evidence="1">GST C-terminal domain-containing protein</fullName>
    </recommendedName>
</protein>
<dbReference type="PANTHER" id="PTHR43986">
    <property type="entry name" value="ELONGATION FACTOR 1-GAMMA"/>
    <property type="match status" value="1"/>
</dbReference>
<dbReference type="InterPro" id="IPR010987">
    <property type="entry name" value="Glutathione-S-Trfase_C-like"/>
</dbReference>
<evidence type="ECO:0000313" key="3">
    <source>
        <dbReference type="Proteomes" id="UP001377567"/>
    </source>
</evidence>
<dbReference type="SUPFAM" id="SSF47616">
    <property type="entry name" value="GST C-terminal domain-like"/>
    <property type="match status" value="1"/>
</dbReference>
<dbReference type="Gene3D" id="1.20.1050.10">
    <property type="match status" value="1"/>
</dbReference>
<name>A0AAV5S4D5_MAUHU</name>
<dbReference type="PANTHER" id="PTHR43986:SF1">
    <property type="entry name" value="ELONGATION FACTOR 1-GAMMA"/>
    <property type="match status" value="1"/>
</dbReference>
<accession>A0AAV5S4D5</accession>